<accession>A0A8X7W1L7</accession>
<evidence type="ECO:0000313" key="1">
    <source>
        <dbReference type="EMBL" id="KAG2320580.1"/>
    </source>
</evidence>
<dbReference type="Proteomes" id="UP000886595">
    <property type="component" value="Unassembled WGS sequence"/>
</dbReference>
<dbReference type="AlphaFoldDB" id="A0A8X7W1L7"/>
<comment type="caution">
    <text evidence="1">The sequence shown here is derived from an EMBL/GenBank/DDBJ whole genome shotgun (WGS) entry which is preliminary data.</text>
</comment>
<proteinExistence type="predicted"/>
<reference evidence="1 2" key="1">
    <citation type="submission" date="2020-02" db="EMBL/GenBank/DDBJ databases">
        <authorList>
            <person name="Ma Q."/>
            <person name="Huang Y."/>
            <person name="Song X."/>
            <person name="Pei D."/>
        </authorList>
    </citation>
    <scope>NUCLEOTIDE SEQUENCE [LARGE SCALE GENOMIC DNA]</scope>
    <source>
        <strain evidence="1">Sxm20200214</strain>
        <tissue evidence="1">Leaf</tissue>
    </source>
</reference>
<dbReference type="EMBL" id="JAAMPC010000003">
    <property type="protein sequence ID" value="KAG2320580.1"/>
    <property type="molecule type" value="Genomic_DNA"/>
</dbReference>
<organism evidence="1 2">
    <name type="scientific">Brassica carinata</name>
    <name type="common">Ethiopian mustard</name>
    <name type="synonym">Abyssinian cabbage</name>
    <dbReference type="NCBI Taxonomy" id="52824"/>
    <lineage>
        <taxon>Eukaryota</taxon>
        <taxon>Viridiplantae</taxon>
        <taxon>Streptophyta</taxon>
        <taxon>Embryophyta</taxon>
        <taxon>Tracheophyta</taxon>
        <taxon>Spermatophyta</taxon>
        <taxon>Magnoliopsida</taxon>
        <taxon>eudicotyledons</taxon>
        <taxon>Gunneridae</taxon>
        <taxon>Pentapetalae</taxon>
        <taxon>rosids</taxon>
        <taxon>malvids</taxon>
        <taxon>Brassicales</taxon>
        <taxon>Brassicaceae</taxon>
        <taxon>Brassiceae</taxon>
        <taxon>Brassica</taxon>
    </lineage>
</organism>
<evidence type="ECO:0000313" key="2">
    <source>
        <dbReference type="Proteomes" id="UP000886595"/>
    </source>
</evidence>
<sequence>MTMVNLQADEVPEEESSTDIIVPVCRIESTEVGDELVVKVFGDPFLFVLHKVDTLLEIKGNEARVMQFGLEH</sequence>
<dbReference type="OrthoDB" id="10481568at2759"/>
<name>A0A8X7W1L7_BRACI</name>
<keyword evidence="2" id="KW-1185">Reference proteome</keyword>
<gene>
    <name evidence="1" type="ORF">Bca52824_013793</name>
</gene>
<protein>
    <submittedName>
        <fullName evidence="1">Uncharacterized protein</fullName>
    </submittedName>
</protein>